<dbReference type="Proteomes" id="UP000588158">
    <property type="component" value="Unassembled WGS sequence"/>
</dbReference>
<keyword evidence="5" id="KW-1185">Reference proteome</keyword>
<dbReference type="GO" id="GO:0019239">
    <property type="term" value="F:deaminase activity"/>
    <property type="evidence" value="ECO:0007669"/>
    <property type="project" value="UniProtKB-ARBA"/>
</dbReference>
<dbReference type="Gene3D" id="2.30.40.10">
    <property type="entry name" value="Urease, subunit C, domain 1"/>
    <property type="match status" value="1"/>
</dbReference>
<gene>
    <name evidence="4" type="ORF">HNR70_002168</name>
</gene>
<dbReference type="InterPro" id="IPR052349">
    <property type="entry name" value="Metallo-hydrolase_Enzymes"/>
</dbReference>
<protein>
    <submittedName>
        <fullName evidence="4">Cytosine/adenosine deaminase-related metal-dependent hydrolase</fullName>
    </submittedName>
</protein>
<dbReference type="Gene3D" id="3.20.20.140">
    <property type="entry name" value="Metal-dependent hydrolases"/>
    <property type="match status" value="1"/>
</dbReference>
<organism evidence="4 5">
    <name type="scientific">Brachybacterium aquaticum</name>
    <dbReference type="NCBI Taxonomy" id="1432564"/>
    <lineage>
        <taxon>Bacteria</taxon>
        <taxon>Bacillati</taxon>
        <taxon>Actinomycetota</taxon>
        <taxon>Actinomycetes</taxon>
        <taxon>Micrococcales</taxon>
        <taxon>Dermabacteraceae</taxon>
        <taxon>Brachybacterium</taxon>
    </lineage>
</organism>
<dbReference type="FunFam" id="3.20.20.140:FF:000019">
    <property type="entry name" value="Cytosine deaminase"/>
    <property type="match status" value="1"/>
</dbReference>
<keyword evidence="1" id="KW-0479">Metal-binding</keyword>
<dbReference type="PANTHER" id="PTHR32027:SF0">
    <property type="entry name" value="CYTOSINE DEAMINASE"/>
    <property type="match status" value="1"/>
</dbReference>
<dbReference type="CDD" id="cd01293">
    <property type="entry name" value="Bact_CD"/>
    <property type="match status" value="1"/>
</dbReference>
<accession>A0A841AG95</accession>
<evidence type="ECO:0000256" key="2">
    <source>
        <dbReference type="ARBA" id="ARBA00022801"/>
    </source>
</evidence>
<dbReference type="SUPFAM" id="SSF51556">
    <property type="entry name" value="Metallo-dependent hydrolases"/>
    <property type="match status" value="1"/>
</dbReference>
<evidence type="ECO:0000259" key="3">
    <source>
        <dbReference type="Pfam" id="PF07969"/>
    </source>
</evidence>
<sequence length="431" mass="47013">MLITNARLRHRGDALHDVETTDGRIAAVTPAAGTAAPGRDDVLDADGALLIPPFVDAHVHLDYANTVGQPRHNASGTLFEAIDIWADHKAEGYVTREAVLENATAAVRAEVGNGVGFLRTHVDVTDPDLTALDAVLELKDRVRDWCELQVIAFPQNGILAYPGGADLMAEAMRRGADVVGGIPHFERSRESGVASLHHVFDLAERHDALIDVHCDEIDDDQSRYLEVMAELAVERGWQGRVTASHAVAMAYYSPGYMAKLLPKLVQAEMRFAVNPTENLQLQGWGQAAPMARGVAPIKELLEAGLNVALGQDSIADPWYPIGEGDLLRVLESGLHVGHLLSEPMLQRCLDLITVNGARNLGLDLRDYGVHVGAEADLVLLDARDDKDALWHHADVLASVRRGRLVFRRPRREFTEAMEGFLPERPAARLAA</sequence>
<dbReference type="EMBL" id="JACHLZ010000001">
    <property type="protein sequence ID" value="MBB5832355.1"/>
    <property type="molecule type" value="Genomic_DNA"/>
</dbReference>
<dbReference type="InterPro" id="IPR032466">
    <property type="entry name" value="Metal_Hydrolase"/>
</dbReference>
<keyword evidence="2 4" id="KW-0378">Hydrolase</keyword>
<dbReference type="InterPro" id="IPR013108">
    <property type="entry name" value="Amidohydro_3"/>
</dbReference>
<dbReference type="InterPro" id="IPR011059">
    <property type="entry name" value="Metal-dep_hydrolase_composite"/>
</dbReference>
<evidence type="ECO:0000256" key="1">
    <source>
        <dbReference type="ARBA" id="ARBA00022723"/>
    </source>
</evidence>
<dbReference type="RefSeq" id="WP_184325700.1">
    <property type="nucleotide sequence ID" value="NZ_JACHLZ010000001.1"/>
</dbReference>
<dbReference type="PANTHER" id="PTHR32027">
    <property type="entry name" value="CYTOSINE DEAMINASE"/>
    <property type="match status" value="1"/>
</dbReference>
<evidence type="ECO:0000313" key="5">
    <source>
        <dbReference type="Proteomes" id="UP000588158"/>
    </source>
</evidence>
<dbReference type="GO" id="GO:0046872">
    <property type="term" value="F:metal ion binding"/>
    <property type="evidence" value="ECO:0007669"/>
    <property type="project" value="UniProtKB-KW"/>
</dbReference>
<dbReference type="GO" id="GO:0016814">
    <property type="term" value="F:hydrolase activity, acting on carbon-nitrogen (but not peptide) bonds, in cyclic amidines"/>
    <property type="evidence" value="ECO:0007669"/>
    <property type="project" value="UniProtKB-ARBA"/>
</dbReference>
<dbReference type="Pfam" id="PF07969">
    <property type="entry name" value="Amidohydro_3"/>
    <property type="match status" value="1"/>
</dbReference>
<proteinExistence type="predicted"/>
<comment type="caution">
    <text evidence="4">The sequence shown here is derived from an EMBL/GenBank/DDBJ whole genome shotgun (WGS) entry which is preliminary data.</text>
</comment>
<evidence type="ECO:0000313" key="4">
    <source>
        <dbReference type="EMBL" id="MBB5832355.1"/>
    </source>
</evidence>
<reference evidence="4 5" key="1">
    <citation type="submission" date="2020-08" db="EMBL/GenBank/DDBJ databases">
        <title>Sequencing the genomes of 1000 actinobacteria strains.</title>
        <authorList>
            <person name="Klenk H.-P."/>
        </authorList>
    </citation>
    <scope>NUCLEOTIDE SEQUENCE [LARGE SCALE GENOMIC DNA]</scope>
    <source>
        <strain evidence="4 5">DSM 28796</strain>
    </source>
</reference>
<dbReference type="SUPFAM" id="SSF51338">
    <property type="entry name" value="Composite domain of metallo-dependent hydrolases"/>
    <property type="match status" value="1"/>
</dbReference>
<feature type="domain" description="Amidohydrolase 3" evidence="3">
    <location>
        <begin position="41"/>
        <end position="406"/>
    </location>
</feature>
<dbReference type="AlphaFoldDB" id="A0A841AG95"/>
<name>A0A841AG95_9MICO</name>